<reference evidence="1" key="1">
    <citation type="submission" date="2020-10" db="EMBL/GenBank/DDBJ databases">
        <authorList>
            <person name="Gilroy R."/>
        </authorList>
    </citation>
    <scope>NUCLEOTIDE SEQUENCE</scope>
    <source>
        <strain evidence="1">ChiW3-316</strain>
    </source>
</reference>
<dbReference type="Proteomes" id="UP000824107">
    <property type="component" value="Unassembled WGS sequence"/>
</dbReference>
<reference evidence="1" key="2">
    <citation type="journal article" date="2021" name="PeerJ">
        <title>Extensive microbial diversity within the chicken gut microbiome revealed by metagenomics and culture.</title>
        <authorList>
            <person name="Gilroy R."/>
            <person name="Ravi A."/>
            <person name="Getino M."/>
            <person name="Pursley I."/>
            <person name="Horton D.L."/>
            <person name="Alikhan N.F."/>
            <person name="Baker D."/>
            <person name="Gharbi K."/>
            <person name="Hall N."/>
            <person name="Watson M."/>
            <person name="Adriaenssens E.M."/>
            <person name="Foster-Nyarko E."/>
            <person name="Jarju S."/>
            <person name="Secka A."/>
            <person name="Antonio M."/>
            <person name="Oren A."/>
            <person name="Chaudhuri R.R."/>
            <person name="La Ragione R."/>
            <person name="Hildebrand F."/>
            <person name="Pallen M.J."/>
        </authorList>
    </citation>
    <scope>NUCLEOTIDE SEQUENCE</scope>
    <source>
        <strain evidence="1">ChiW3-316</strain>
    </source>
</reference>
<evidence type="ECO:0000313" key="1">
    <source>
        <dbReference type="EMBL" id="HIU52512.1"/>
    </source>
</evidence>
<sequence length="117" mass="13246">MKKNDELSQRDVQKLEAVRKMIGCSAEFRIKTIASIVKNVITESFTDDDAQKAALLLANKKFCVPECTRNYRILCETVIKNPQAFDEDLIRKARSFAKANKLTLLLPQELTSAKIEA</sequence>
<comment type="caution">
    <text evidence="1">The sequence shown here is derived from an EMBL/GenBank/DDBJ whole genome shotgun (WGS) entry which is preliminary data.</text>
</comment>
<evidence type="ECO:0000313" key="2">
    <source>
        <dbReference type="Proteomes" id="UP000824107"/>
    </source>
</evidence>
<accession>A0A9D1M2Q7</accession>
<dbReference type="AlphaFoldDB" id="A0A9D1M2Q7"/>
<gene>
    <name evidence="1" type="ORF">IAD20_00340</name>
</gene>
<name>A0A9D1M2Q7_9PROT</name>
<protein>
    <submittedName>
        <fullName evidence="1">Uncharacterized protein</fullName>
    </submittedName>
</protein>
<organism evidence="1 2">
    <name type="scientific">Candidatus Scatocola faecipullorum</name>
    <dbReference type="NCBI Taxonomy" id="2840917"/>
    <lineage>
        <taxon>Bacteria</taxon>
        <taxon>Pseudomonadati</taxon>
        <taxon>Pseudomonadota</taxon>
        <taxon>Alphaproteobacteria</taxon>
        <taxon>Rhodospirillales</taxon>
        <taxon>Rhodospirillaceae</taxon>
        <taxon>Rhodospirillaceae incertae sedis</taxon>
        <taxon>Candidatus Scatocola</taxon>
    </lineage>
</organism>
<proteinExistence type="predicted"/>
<dbReference type="EMBL" id="DVNC01000003">
    <property type="protein sequence ID" value="HIU52512.1"/>
    <property type="molecule type" value="Genomic_DNA"/>
</dbReference>